<reference evidence="2 3" key="1">
    <citation type="submission" date="2024-01" db="EMBL/GenBank/DDBJ databases">
        <authorList>
            <person name="Alioto T."/>
            <person name="Alioto T."/>
            <person name="Gomez Garrido J."/>
        </authorList>
    </citation>
    <scope>NUCLEOTIDE SEQUENCE [LARGE SCALE GENOMIC DNA]</scope>
</reference>
<organism evidence="2 3">
    <name type="scientific">Scomber scombrus</name>
    <name type="common">Atlantic mackerel</name>
    <name type="synonym">Scomber vernalis</name>
    <dbReference type="NCBI Taxonomy" id="13677"/>
    <lineage>
        <taxon>Eukaryota</taxon>
        <taxon>Metazoa</taxon>
        <taxon>Chordata</taxon>
        <taxon>Craniata</taxon>
        <taxon>Vertebrata</taxon>
        <taxon>Euteleostomi</taxon>
        <taxon>Actinopterygii</taxon>
        <taxon>Neopterygii</taxon>
        <taxon>Teleostei</taxon>
        <taxon>Neoteleostei</taxon>
        <taxon>Acanthomorphata</taxon>
        <taxon>Pelagiaria</taxon>
        <taxon>Scombriformes</taxon>
        <taxon>Scombridae</taxon>
        <taxon>Scomber</taxon>
    </lineage>
</organism>
<feature type="region of interest" description="Disordered" evidence="1">
    <location>
        <begin position="1"/>
        <end position="48"/>
    </location>
</feature>
<protein>
    <submittedName>
        <fullName evidence="2">Uncharacterized protein</fullName>
    </submittedName>
</protein>
<dbReference type="EMBL" id="CAWUFR010001166">
    <property type="protein sequence ID" value="CAK6983002.1"/>
    <property type="molecule type" value="Genomic_DNA"/>
</dbReference>
<feature type="compositionally biased region" description="Polar residues" evidence="1">
    <location>
        <begin position="304"/>
        <end position="326"/>
    </location>
</feature>
<proteinExistence type="predicted"/>
<accession>A0AAV1QF08</accession>
<dbReference type="AlphaFoldDB" id="A0AAV1QF08"/>
<sequence length="326" mass="37169">HRSTKCAYDITQTDSEQPKHEAPRPKNPVKEMSLEPVDNVTSVNDNSGKEVIFEPVDKVNSWDLDEAPRAIHLMELDELEEMILRSYEEKNPVTEMSLEPVDKVTSVKDNSGKEVIFEPVDKVNSWDLDEAPRPIHLMEFDELEEMILRSYEEKNPVTEMSLEPVDKVTSVKDNSGKEVIFEPVDEVNSWDLDEAPRAIHLMDFDELEEMILRSYEEKNPVTEMSLEPVDKVTSVKDNSGKEVIFEPVDEVNSWDLDEAPRAIHLMDFDELEEMILRSYEEKNPVKEMSLEPVEESLAAGLHSQDPSSADLHSQVSSAVRTGSLSK</sequence>
<dbReference type="Proteomes" id="UP001314229">
    <property type="component" value="Unassembled WGS sequence"/>
</dbReference>
<feature type="non-terminal residue" evidence="2">
    <location>
        <position position="1"/>
    </location>
</feature>
<keyword evidence="3" id="KW-1185">Reference proteome</keyword>
<evidence type="ECO:0000313" key="2">
    <source>
        <dbReference type="EMBL" id="CAK6983002.1"/>
    </source>
</evidence>
<feature type="region of interest" description="Disordered" evidence="1">
    <location>
        <begin position="286"/>
        <end position="326"/>
    </location>
</feature>
<evidence type="ECO:0000313" key="3">
    <source>
        <dbReference type="Proteomes" id="UP001314229"/>
    </source>
</evidence>
<name>A0AAV1QF08_SCOSC</name>
<gene>
    <name evidence="2" type="ORF">FSCOSCO3_A008609</name>
</gene>
<evidence type="ECO:0000256" key="1">
    <source>
        <dbReference type="SAM" id="MobiDB-lite"/>
    </source>
</evidence>
<feature type="compositionally biased region" description="Basic and acidic residues" evidence="1">
    <location>
        <begin position="16"/>
        <end position="33"/>
    </location>
</feature>
<comment type="caution">
    <text evidence="2">The sequence shown here is derived from an EMBL/GenBank/DDBJ whole genome shotgun (WGS) entry which is preliminary data.</text>
</comment>